<evidence type="ECO:0000256" key="1">
    <source>
        <dbReference type="SAM" id="SignalP"/>
    </source>
</evidence>
<gene>
    <name evidence="2" type="ORF">MAA_10065</name>
</gene>
<dbReference type="HOGENOM" id="CLU_108582_0_0_1"/>
<name>E9FCR6_METRA</name>
<dbReference type="RefSeq" id="XP_007826254.1">
    <property type="nucleotide sequence ID" value="XM_007828063.1"/>
</dbReference>
<dbReference type="EMBL" id="ADNJ02000017">
    <property type="protein sequence ID" value="EFY94486.1"/>
    <property type="molecule type" value="Genomic_DNA"/>
</dbReference>
<protein>
    <submittedName>
        <fullName evidence="2">Uncharacterized protein</fullName>
    </submittedName>
</protein>
<dbReference type="GeneID" id="19264351"/>
<keyword evidence="3" id="KW-1185">Reference proteome</keyword>
<evidence type="ECO:0000313" key="2">
    <source>
        <dbReference type="EMBL" id="EFY94486.1"/>
    </source>
</evidence>
<accession>E9FCR6</accession>
<dbReference type="PROSITE" id="PS51257">
    <property type="entry name" value="PROKAR_LIPOPROTEIN"/>
    <property type="match status" value="1"/>
</dbReference>
<proteinExistence type="predicted"/>
<dbReference type="AlphaFoldDB" id="E9FCR6"/>
<feature type="chain" id="PRO_5003240128" evidence="1">
    <location>
        <begin position="17"/>
        <end position="227"/>
    </location>
</feature>
<dbReference type="Proteomes" id="UP000002498">
    <property type="component" value="Unassembled WGS sequence"/>
</dbReference>
<keyword evidence="1" id="KW-0732">Signal</keyword>
<feature type="signal peptide" evidence="1">
    <location>
        <begin position="1"/>
        <end position="16"/>
    </location>
</feature>
<reference evidence="2 3" key="1">
    <citation type="journal article" date="2011" name="PLoS Genet.">
        <title>Genome sequencing and comparative transcriptomics of the model entomopathogenic fungi Metarhizium anisopliae and M. acridum.</title>
        <authorList>
            <person name="Gao Q."/>
            <person name="Jin K."/>
            <person name="Ying S.H."/>
            <person name="Zhang Y."/>
            <person name="Xiao G."/>
            <person name="Shang Y."/>
            <person name="Duan Z."/>
            <person name="Hu X."/>
            <person name="Xie X.Q."/>
            <person name="Zhou G."/>
            <person name="Peng G."/>
            <person name="Luo Z."/>
            <person name="Huang W."/>
            <person name="Wang B."/>
            <person name="Fang W."/>
            <person name="Wang S."/>
            <person name="Zhong Y."/>
            <person name="Ma L.J."/>
            <person name="St Leger R.J."/>
            <person name="Zhao G.P."/>
            <person name="Pei Y."/>
            <person name="Feng M.G."/>
            <person name="Xia Y."/>
            <person name="Wang C."/>
        </authorList>
    </citation>
    <scope>NUCLEOTIDE SEQUENCE [LARGE SCALE GENOMIC DNA]</scope>
    <source>
        <strain evidence="3">ARSEF 23 / ATCC MYA-3075</strain>
    </source>
</reference>
<reference evidence="2 3" key="2">
    <citation type="journal article" date="2014" name="Proc. Natl. Acad. Sci. U.S.A.">
        <title>Trajectory and genomic determinants of fungal-pathogen speciation and host adaptation.</title>
        <authorList>
            <person name="Hu X."/>
            <person name="Xiao G."/>
            <person name="Zheng P."/>
            <person name="Shang Y."/>
            <person name="Su Y."/>
            <person name="Zhang X."/>
            <person name="Liu X."/>
            <person name="Zhan S."/>
            <person name="St Leger R.J."/>
            <person name="Wang C."/>
        </authorList>
    </citation>
    <scope>GENOME REANNOTATION</scope>
    <source>
        <strain evidence="3">ARSEF 23 / ATCC MYA-3075</strain>
    </source>
</reference>
<dbReference type="KEGG" id="maj:MAA_10065"/>
<evidence type="ECO:0000313" key="3">
    <source>
        <dbReference type="Proteomes" id="UP000002498"/>
    </source>
</evidence>
<organism evidence="2 3">
    <name type="scientific">Metarhizium robertsii (strain ARSEF 23 / ATCC MYA-3075)</name>
    <name type="common">Metarhizium anisopliae (strain ARSEF 23)</name>
    <dbReference type="NCBI Taxonomy" id="655844"/>
    <lineage>
        <taxon>Eukaryota</taxon>
        <taxon>Fungi</taxon>
        <taxon>Dikarya</taxon>
        <taxon>Ascomycota</taxon>
        <taxon>Pezizomycotina</taxon>
        <taxon>Sordariomycetes</taxon>
        <taxon>Hypocreomycetidae</taxon>
        <taxon>Hypocreales</taxon>
        <taxon>Clavicipitaceae</taxon>
        <taxon>Metarhizium</taxon>
    </lineage>
</organism>
<comment type="caution">
    <text evidence="2">The sequence shown here is derived from an EMBL/GenBank/DDBJ whole genome shotgun (WGS) entry which is preliminary data.</text>
</comment>
<sequence length="227" mass="25026">MKYAIILGNIATLACALPQRTPASGQKLPWKEPGRWAHECGHMAFSEEQCGTESYCKLFDGVNNDGAFKSSKECLEAHEREPKAATAQLTPAAKLPWKEPGRWAPECGHMAFSEEQCGTESYCKLFDGVNNDGAFKSSKECLEAHEREPKAATAQLTPAAKLPWKEPGRWAPECGHMAFSEEQCGTESYCKLFDGVNNDGAFKSSKECLEAHEPKPLVPDRIVFPDN</sequence>